<dbReference type="AlphaFoldDB" id="A0A135U1W9"/>
<gene>
    <name evidence="1" type="ORF">CNYM01_13882</name>
</gene>
<comment type="caution">
    <text evidence="1">The sequence shown here is derived from an EMBL/GenBank/DDBJ whole genome shotgun (WGS) entry which is preliminary data.</text>
</comment>
<dbReference type="OrthoDB" id="10342525at2759"/>
<reference evidence="1 2" key="1">
    <citation type="submission" date="2014-02" db="EMBL/GenBank/DDBJ databases">
        <title>The genome sequence of Colletotrichum nymphaeae SA-01.</title>
        <authorList>
            <person name="Baroncelli R."/>
            <person name="Thon M.R."/>
        </authorList>
    </citation>
    <scope>NUCLEOTIDE SEQUENCE [LARGE SCALE GENOMIC DNA]</scope>
    <source>
        <strain evidence="1 2">SA-01</strain>
    </source>
</reference>
<dbReference type="Proteomes" id="UP000070054">
    <property type="component" value="Unassembled WGS sequence"/>
</dbReference>
<evidence type="ECO:0000313" key="2">
    <source>
        <dbReference type="Proteomes" id="UP000070054"/>
    </source>
</evidence>
<dbReference type="SUPFAM" id="SSF48452">
    <property type="entry name" value="TPR-like"/>
    <property type="match status" value="1"/>
</dbReference>
<dbReference type="EMBL" id="JEMN01000916">
    <property type="protein sequence ID" value="KXH54401.1"/>
    <property type="molecule type" value="Genomic_DNA"/>
</dbReference>
<proteinExistence type="predicted"/>
<dbReference type="Gene3D" id="1.25.40.10">
    <property type="entry name" value="Tetratricopeptide repeat domain"/>
    <property type="match status" value="1"/>
</dbReference>
<accession>A0A135U1W9</accession>
<dbReference type="InterPro" id="IPR011990">
    <property type="entry name" value="TPR-like_helical_dom_sf"/>
</dbReference>
<protein>
    <submittedName>
        <fullName evidence="1">Uncharacterized protein</fullName>
    </submittedName>
</protein>
<keyword evidence="2" id="KW-1185">Reference proteome</keyword>
<evidence type="ECO:0000313" key="1">
    <source>
        <dbReference type="EMBL" id="KXH54401.1"/>
    </source>
</evidence>
<sequence>MEDMMKSFPSTKDCKKVLWDYFVHHIKEAFLGSQITVERTAKAAGLLAVDGPGERPMFRDLAANFRDLGLCHHAKVTCTMILRDQLARPNVKDPSVWDTVTILGLVFTDEMDWRSAEALFNEVLKYGQANSIVVGNAHNILGYVYRGMLRDDLSKEHFLHALRIMELQQSPDHRRVLGIKANLASLTLLEVKGEALEVAEKELEEVVETSAARYGMNNGWTLLFSKILGEHYASRVWSGEWRAVNSAKEQLSRAYEGYRELLGEAHKVTREVAFKLCKIRVIRIVCLGL</sequence>
<organism evidence="1 2">
    <name type="scientific">Colletotrichum nymphaeae SA-01</name>
    <dbReference type="NCBI Taxonomy" id="1460502"/>
    <lineage>
        <taxon>Eukaryota</taxon>
        <taxon>Fungi</taxon>
        <taxon>Dikarya</taxon>
        <taxon>Ascomycota</taxon>
        <taxon>Pezizomycotina</taxon>
        <taxon>Sordariomycetes</taxon>
        <taxon>Hypocreomycetidae</taxon>
        <taxon>Glomerellales</taxon>
        <taxon>Glomerellaceae</taxon>
        <taxon>Colletotrichum</taxon>
        <taxon>Colletotrichum acutatum species complex</taxon>
    </lineage>
</organism>
<name>A0A135U1W9_9PEZI</name>